<dbReference type="GO" id="GO:0005283">
    <property type="term" value="F:amino acid:sodium symporter activity"/>
    <property type="evidence" value="ECO:0007669"/>
    <property type="project" value="InterPro"/>
</dbReference>
<name>A0AAW5K5H0_9BACT</name>
<evidence type="ECO:0000256" key="2">
    <source>
        <dbReference type="ARBA" id="ARBA00009261"/>
    </source>
</evidence>
<keyword evidence="6 8" id="KW-1133">Transmembrane helix</keyword>
<dbReference type="AlphaFoldDB" id="A0AAW5K5H0"/>
<dbReference type="NCBIfam" id="TIGR00835">
    <property type="entry name" value="agcS"/>
    <property type="match status" value="1"/>
</dbReference>
<feature type="transmembrane region" description="Helical" evidence="8">
    <location>
        <begin position="447"/>
        <end position="467"/>
    </location>
</feature>
<sequence length="500" mass="54492">MEATVAKQVEAALEYIAWTVLWNKYFAVMFLLLGLYLTIGTRFFQFRRFGDIFYNTLGGLFRKKGPNVPDSKVTSFGAFATALGGTVGNGNIAGVASAIAIGGPGALFWMWMAAIVGMITKMSEIVLAQQYKQRYEDGTSYGSAAFYIHKALVEGKGWKWCKILSMLFTVTMIGSFYFAPGPYTIVEALQSAFKLPGSVAIMCAVAYTGVCYVIVLGGIPRIVKFAERAVPTMVLCYLAAGIFIIIKDIPATAAAIKSIFYYAFQPYAAVGGFAGVTVMKVVQVGVARSVYSNEAGWGSSPIIHAAVDVDHPGRQGLWGAMEVFMDTMVVCTITGLMVIITGAWQTGRGGAGSVGEALGIVFGGYAPHALAFFMIIFSLTTTTGWFSYLESIIVYCVSDKTHEQRMKYVKFVRYTGPMVPLCVSMFFFYHGTVPSIVWMMLDIQSALPVYVNVIALTLLSPVIFKLVREFEDKFLDPEKAARKALALNKAKNTAEEDAVK</sequence>
<dbReference type="RefSeq" id="WP_051484874.1">
    <property type="nucleotide sequence ID" value="NZ_CAJLEK010000050.1"/>
</dbReference>
<evidence type="ECO:0000256" key="7">
    <source>
        <dbReference type="ARBA" id="ARBA00023136"/>
    </source>
</evidence>
<comment type="similarity">
    <text evidence="2 8">Belongs to the alanine or glycine:cation symporter (AGCS) (TC 2.A.25) family.</text>
</comment>
<protein>
    <submittedName>
        <fullName evidence="9">Amino acid carrier protein</fullName>
    </submittedName>
</protein>
<dbReference type="EMBL" id="JANFYT010000028">
    <property type="protein sequence ID" value="MCQ4815139.1"/>
    <property type="molecule type" value="Genomic_DNA"/>
</dbReference>
<dbReference type="GeneID" id="95755624"/>
<feature type="transmembrane region" description="Helical" evidence="8">
    <location>
        <begin position="323"/>
        <end position="345"/>
    </location>
</feature>
<reference evidence="9 10" key="1">
    <citation type="submission" date="2022-06" db="EMBL/GenBank/DDBJ databases">
        <title>Isolation of gut microbiota from human fecal samples.</title>
        <authorList>
            <person name="Pamer E.G."/>
            <person name="Barat B."/>
            <person name="Waligurski E."/>
            <person name="Medina S."/>
            <person name="Paddock L."/>
            <person name="Mostad J."/>
        </authorList>
    </citation>
    <scope>NUCLEOTIDE SEQUENCE [LARGE SCALE GENOMIC DNA]</scope>
    <source>
        <strain evidence="9 10">DFI.9.90</strain>
    </source>
</reference>
<dbReference type="PANTHER" id="PTHR30330:SF14">
    <property type="entry name" value="SODIUM_AMINO ACID (ALANINE) SYMPORTER"/>
    <property type="match status" value="1"/>
</dbReference>
<dbReference type="Proteomes" id="UP001205919">
    <property type="component" value="Unassembled WGS sequence"/>
</dbReference>
<evidence type="ECO:0000256" key="3">
    <source>
        <dbReference type="ARBA" id="ARBA00022448"/>
    </source>
</evidence>
<dbReference type="Pfam" id="PF01235">
    <property type="entry name" value="Na_Ala_symp"/>
    <property type="match status" value="1"/>
</dbReference>
<feature type="transmembrane region" description="Helical" evidence="8">
    <location>
        <begin position="107"/>
        <end position="127"/>
    </location>
</feature>
<proteinExistence type="inferred from homology"/>
<feature type="transmembrane region" description="Helical" evidence="8">
    <location>
        <begin position="199"/>
        <end position="217"/>
    </location>
</feature>
<gene>
    <name evidence="9" type="ORF">NE630_11925</name>
</gene>
<keyword evidence="5 8" id="KW-0812">Transmembrane</keyword>
<feature type="transmembrane region" description="Helical" evidence="8">
    <location>
        <begin position="229"/>
        <end position="247"/>
    </location>
</feature>
<feature type="transmembrane region" description="Helical" evidence="8">
    <location>
        <begin position="365"/>
        <end position="397"/>
    </location>
</feature>
<comment type="caution">
    <text evidence="9">The sequence shown here is derived from an EMBL/GenBank/DDBJ whole genome shotgun (WGS) entry which is preliminary data.</text>
</comment>
<evidence type="ECO:0000256" key="5">
    <source>
        <dbReference type="ARBA" id="ARBA00022692"/>
    </source>
</evidence>
<accession>A0AAW5K5H0</accession>
<feature type="transmembrane region" description="Helical" evidence="8">
    <location>
        <begin position="418"/>
        <end position="441"/>
    </location>
</feature>
<keyword evidence="8" id="KW-0769">Symport</keyword>
<dbReference type="PROSITE" id="PS00873">
    <property type="entry name" value="NA_ALANINE_SYMP"/>
    <property type="match status" value="1"/>
</dbReference>
<feature type="transmembrane region" description="Helical" evidence="8">
    <location>
        <begin position="25"/>
        <end position="44"/>
    </location>
</feature>
<feature type="transmembrane region" description="Helical" evidence="8">
    <location>
        <begin position="160"/>
        <end position="179"/>
    </location>
</feature>
<dbReference type="InterPro" id="IPR001463">
    <property type="entry name" value="Na/Ala_symport"/>
</dbReference>
<feature type="transmembrane region" description="Helical" evidence="8">
    <location>
        <begin position="73"/>
        <end position="101"/>
    </location>
</feature>
<keyword evidence="4 8" id="KW-1003">Cell membrane</keyword>
<keyword evidence="3 8" id="KW-0813">Transport</keyword>
<evidence type="ECO:0000256" key="1">
    <source>
        <dbReference type="ARBA" id="ARBA00004651"/>
    </source>
</evidence>
<keyword evidence="7 8" id="KW-0472">Membrane</keyword>
<dbReference type="PRINTS" id="PR00175">
    <property type="entry name" value="NAALASMPORT"/>
</dbReference>
<evidence type="ECO:0000256" key="8">
    <source>
        <dbReference type="RuleBase" id="RU363064"/>
    </source>
</evidence>
<dbReference type="PANTHER" id="PTHR30330">
    <property type="entry name" value="AGSS FAMILY TRANSPORTER, SODIUM-ALANINE"/>
    <property type="match status" value="1"/>
</dbReference>
<evidence type="ECO:0000313" key="10">
    <source>
        <dbReference type="Proteomes" id="UP001205919"/>
    </source>
</evidence>
<comment type="subcellular location">
    <subcellularLocation>
        <location evidence="1 8">Cell membrane</location>
        <topology evidence="1 8">Multi-pass membrane protein</topology>
    </subcellularLocation>
</comment>
<evidence type="ECO:0000256" key="6">
    <source>
        <dbReference type="ARBA" id="ARBA00022989"/>
    </source>
</evidence>
<organism evidence="9 10">
    <name type="scientific">Cloacibacillus evryensis</name>
    <dbReference type="NCBI Taxonomy" id="508460"/>
    <lineage>
        <taxon>Bacteria</taxon>
        <taxon>Thermotogati</taxon>
        <taxon>Synergistota</taxon>
        <taxon>Synergistia</taxon>
        <taxon>Synergistales</taxon>
        <taxon>Synergistaceae</taxon>
        <taxon>Cloacibacillus</taxon>
    </lineage>
</organism>
<evidence type="ECO:0000313" key="9">
    <source>
        <dbReference type="EMBL" id="MCQ4815139.1"/>
    </source>
</evidence>
<evidence type="ECO:0000256" key="4">
    <source>
        <dbReference type="ARBA" id="ARBA00022475"/>
    </source>
</evidence>
<dbReference type="GO" id="GO:0005886">
    <property type="term" value="C:plasma membrane"/>
    <property type="evidence" value="ECO:0007669"/>
    <property type="project" value="UniProtKB-SubCell"/>
</dbReference>
<keyword evidence="10" id="KW-1185">Reference proteome</keyword>
<feature type="transmembrane region" description="Helical" evidence="8">
    <location>
        <begin position="259"/>
        <end position="279"/>
    </location>
</feature>